<evidence type="ECO:0000313" key="3">
    <source>
        <dbReference type="EMBL" id="MBE8728168.1"/>
    </source>
</evidence>
<accession>A0ABR9TS55</accession>
<dbReference type="RefSeq" id="WP_194141291.1">
    <property type="nucleotide sequence ID" value="NZ_PRDM01000007.1"/>
</dbReference>
<dbReference type="EMBL" id="PRDM01000007">
    <property type="protein sequence ID" value="MBE8728168.1"/>
    <property type="molecule type" value="Genomic_DNA"/>
</dbReference>
<evidence type="ECO:0000259" key="2">
    <source>
        <dbReference type="Pfam" id="PF14905"/>
    </source>
</evidence>
<feature type="signal peptide" evidence="1">
    <location>
        <begin position="1"/>
        <end position="24"/>
    </location>
</feature>
<gene>
    <name evidence="3" type="ORF">C4F50_24910</name>
</gene>
<keyword evidence="1" id="KW-0732">Signal</keyword>
<protein>
    <submittedName>
        <fullName evidence="3">TonB-dependent receptor</fullName>
    </submittedName>
</protein>
<proteinExistence type="predicted"/>
<dbReference type="InterPro" id="IPR041700">
    <property type="entry name" value="OMP_b-brl_3"/>
</dbReference>
<keyword evidence="3" id="KW-0675">Receptor</keyword>
<feature type="domain" description="Outer membrane protein beta-barrel" evidence="2">
    <location>
        <begin position="297"/>
        <end position="680"/>
    </location>
</feature>
<organism evidence="3 4">
    <name type="scientific">Flavobacterium hungaricum</name>
    <dbReference type="NCBI Taxonomy" id="2082725"/>
    <lineage>
        <taxon>Bacteria</taxon>
        <taxon>Pseudomonadati</taxon>
        <taxon>Bacteroidota</taxon>
        <taxon>Flavobacteriia</taxon>
        <taxon>Flavobacteriales</taxon>
        <taxon>Flavobacteriaceae</taxon>
        <taxon>Flavobacterium</taxon>
    </lineage>
</organism>
<dbReference type="Pfam" id="PF14905">
    <property type="entry name" value="OMP_b-brl_3"/>
    <property type="match status" value="1"/>
</dbReference>
<keyword evidence="4" id="KW-1185">Reference proteome</keyword>
<dbReference type="Proteomes" id="UP000640614">
    <property type="component" value="Unassembled WGS sequence"/>
</dbReference>
<evidence type="ECO:0000313" key="4">
    <source>
        <dbReference type="Proteomes" id="UP000640614"/>
    </source>
</evidence>
<reference evidence="3 4" key="1">
    <citation type="submission" date="2018-07" db="EMBL/GenBank/DDBJ databases">
        <title>Genome assembly of strain KB82.</title>
        <authorList>
            <person name="Kukolya J."/>
            <person name="Horvath B."/>
            <person name="Nagy I."/>
            <person name="Toth A."/>
        </authorList>
    </citation>
    <scope>NUCLEOTIDE SEQUENCE [LARGE SCALE GENOMIC DNA]</scope>
    <source>
        <strain evidence="3 4">Kb82</strain>
    </source>
</reference>
<feature type="chain" id="PRO_5045047324" evidence="1">
    <location>
        <begin position="25"/>
        <end position="703"/>
    </location>
</feature>
<name>A0ABR9TS55_9FLAO</name>
<evidence type="ECO:0000256" key="1">
    <source>
        <dbReference type="SAM" id="SignalP"/>
    </source>
</evidence>
<sequence>MNSNLLLKIFIIIYLFLFSLIANAQNETPKDSISKELQEVIVKQHKKAFTNNNGNIKVDVANSIYNTIPNPVDLLAKLPLVQVSSDREKITLVGKGNPLIYIDNQKAEMSDLNALAVSDIKTIEIIQNPSSKYEASGRAVILITRKLSKKDSFRTEISEMASFKKNYNNYLGFNSNFKKNKVELKANFNYNRRNPWENHSIAYEIPQASIVSNYDVTADSKVHEYIFGGGLFYKINEDDYFSINASGKLRHDTFPINTFTYDKNQDEENNVLTWSDNTSKKNFVNAFINYSKKLKFIDTKLFTGFQYSNFNQHLWSLVENKFNETEFELSQNRDQKFNVDVFSSRIDLEKKFKNEMNWEYGGLYLQAKSKSDVSIFNYDENENAISNYNFKEQNTAGYTQLSGKIKKMDFSVGLRVENTNVSGVFKSQSLPVLDKNYTNLFPKAQFTVPIDSTKSISLNYAKSIVRPNYSRLSQISTYINPYFLYGNSMNIDPAVVDEISSTFQYHDKTVKLSYYGVKNPMYSSFIFNKETNVLTISEVNFNKETGVSLDFELPFSYKFWTTTNSLVFYLEKVEDQAAVFMKSKPYVYYYSNNEFDLTKGYKFVIGWWGATKQYKGIYEHGANFIMDMSLAKTFKNWNCTLSFNDLFRTTIYKEQLTINDVNSKSRYLVDAREISIAVRYTFGKVKNSDYKEKSINENESRIR</sequence>
<comment type="caution">
    <text evidence="3">The sequence shown here is derived from an EMBL/GenBank/DDBJ whole genome shotgun (WGS) entry which is preliminary data.</text>
</comment>
<dbReference type="SUPFAM" id="SSF56935">
    <property type="entry name" value="Porins"/>
    <property type="match status" value="1"/>
</dbReference>